<proteinExistence type="predicted"/>
<name>A0A0E1VSW2_BURPE</name>
<sequence>MRFKNGSETDAALTHRSAGIDRPICPRDRAAGVPLAAADGCACVIRRYAANA</sequence>
<accession>A0A0E1VSW2</accession>
<dbReference type="HOGENOM" id="CLU_3077633_0_0_4"/>
<evidence type="ECO:0000313" key="1">
    <source>
        <dbReference type="EMBL" id="EET03943.1"/>
    </source>
</evidence>
<reference evidence="1" key="1">
    <citation type="submission" date="2009-05" db="EMBL/GenBank/DDBJ databases">
        <authorList>
            <person name="Harkins D.M."/>
            <person name="DeShazer D."/>
            <person name="Woods D.E."/>
            <person name="Brinkac L.M."/>
            <person name="Brown K.A."/>
            <person name="Hung G.C."/>
            <person name="Tuanyok A."/>
            <person name="Zhang B."/>
            <person name="Nierman W.C."/>
        </authorList>
    </citation>
    <scope>NUCLEOTIDE SEQUENCE [LARGE SCALE GENOMIC DNA]</scope>
    <source>
        <strain evidence="1">1710a</strain>
    </source>
</reference>
<dbReference type="AlphaFoldDB" id="A0A0E1VSW2"/>
<dbReference type="EMBL" id="CM000833">
    <property type="protein sequence ID" value="EET03943.1"/>
    <property type="molecule type" value="Genomic_DNA"/>
</dbReference>
<protein>
    <submittedName>
        <fullName evidence="1">Uncharacterized protein</fullName>
    </submittedName>
</protein>
<organism evidence="1">
    <name type="scientific">Burkholderia pseudomallei 1710a</name>
    <dbReference type="NCBI Taxonomy" id="320371"/>
    <lineage>
        <taxon>Bacteria</taxon>
        <taxon>Pseudomonadati</taxon>
        <taxon>Pseudomonadota</taxon>
        <taxon>Betaproteobacteria</taxon>
        <taxon>Burkholderiales</taxon>
        <taxon>Burkholderiaceae</taxon>
        <taxon>Burkholderia</taxon>
        <taxon>pseudomallei group</taxon>
    </lineage>
</organism>
<gene>
    <name evidence="1" type="ORF">BURPS1710A_A1964</name>
</gene>
<dbReference type="Proteomes" id="UP000001812">
    <property type="component" value="Chromosome II"/>
</dbReference>